<dbReference type="CDD" id="cd17574">
    <property type="entry name" value="REC_OmpR"/>
    <property type="match status" value="1"/>
</dbReference>
<dbReference type="SMART" id="SM00388">
    <property type="entry name" value="HisKA"/>
    <property type="match status" value="1"/>
</dbReference>
<dbReference type="Pfam" id="PF02518">
    <property type="entry name" value="HATPase_c"/>
    <property type="match status" value="1"/>
</dbReference>
<dbReference type="SUPFAM" id="SSF47384">
    <property type="entry name" value="Homodimeric domain of signal transducing histidine kinase"/>
    <property type="match status" value="1"/>
</dbReference>
<dbReference type="InterPro" id="IPR011006">
    <property type="entry name" value="CheY-like_superfamily"/>
</dbReference>
<evidence type="ECO:0000259" key="13">
    <source>
        <dbReference type="PROSITE" id="PS01124"/>
    </source>
</evidence>
<dbReference type="InterPro" id="IPR036890">
    <property type="entry name" value="HATPase_C_sf"/>
</dbReference>
<dbReference type="EC" id="2.7.13.3" evidence="2"/>
<dbReference type="EMBL" id="BAMD01000067">
    <property type="protein sequence ID" value="GAF05070.1"/>
    <property type="molecule type" value="Genomic_DNA"/>
</dbReference>
<dbReference type="Proteomes" id="UP000019402">
    <property type="component" value="Unassembled WGS sequence"/>
</dbReference>
<dbReference type="SMART" id="SM00448">
    <property type="entry name" value="REC"/>
    <property type="match status" value="1"/>
</dbReference>
<dbReference type="eggNOG" id="COG0745">
    <property type="taxonomic scope" value="Bacteria"/>
</dbReference>
<evidence type="ECO:0000313" key="16">
    <source>
        <dbReference type="EMBL" id="GAF05070.1"/>
    </source>
</evidence>
<dbReference type="InterPro" id="IPR015943">
    <property type="entry name" value="WD40/YVTN_repeat-like_dom_sf"/>
</dbReference>
<keyword evidence="5" id="KW-0547">Nucleotide-binding</keyword>
<dbReference type="SUPFAM" id="SSF46689">
    <property type="entry name" value="Homeodomain-like"/>
    <property type="match status" value="1"/>
</dbReference>
<keyword evidence="3 12" id="KW-0597">Phosphoprotein</keyword>
<dbReference type="InterPro" id="IPR013783">
    <property type="entry name" value="Ig-like_fold"/>
</dbReference>
<dbReference type="PROSITE" id="PS50110">
    <property type="entry name" value="RESPONSE_REGULATORY"/>
    <property type="match status" value="1"/>
</dbReference>
<keyword evidence="11" id="KW-0804">Transcription</keyword>
<keyword evidence="9" id="KW-0805">Transcription regulation</keyword>
<accession>W7Y2N6</accession>
<feature type="domain" description="Histidine kinase" evidence="14">
    <location>
        <begin position="857"/>
        <end position="1085"/>
    </location>
</feature>
<evidence type="ECO:0000256" key="9">
    <source>
        <dbReference type="ARBA" id="ARBA00023015"/>
    </source>
</evidence>
<dbReference type="FunFam" id="1.10.287.130:FF:000045">
    <property type="entry name" value="Two-component system sensor histidine kinase/response regulator"/>
    <property type="match status" value="1"/>
</dbReference>
<dbReference type="InterPro" id="IPR001789">
    <property type="entry name" value="Sig_transdc_resp-reg_receiver"/>
</dbReference>
<gene>
    <name evidence="16" type="ORF">JCM21142_93793</name>
</gene>
<dbReference type="eggNOG" id="COG3292">
    <property type="taxonomic scope" value="Bacteria"/>
</dbReference>
<dbReference type="InterPro" id="IPR011123">
    <property type="entry name" value="Y_Y_Y"/>
</dbReference>
<dbReference type="InterPro" id="IPR003661">
    <property type="entry name" value="HisK_dim/P_dom"/>
</dbReference>
<dbReference type="PANTHER" id="PTHR43547">
    <property type="entry name" value="TWO-COMPONENT HISTIDINE KINASE"/>
    <property type="match status" value="1"/>
</dbReference>
<comment type="caution">
    <text evidence="16">The sequence shown here is derived from an EMBL/GenBank/DDBJ whole genome shotgun (WGS) entry which is preliminary data.</text>
</comment>
<comment type="catalytic activity">
    <reaction evidence="1">
        <text>ATP + protein L-histidine = ADP + protein N-phospho-L-histidine.</text>
        <dbReference type="EC" id="2.7.13.3"/>
    </reaction>
</comment>
<dbReference type="Gene3D" id="3.30.565.10">
    <property type="entry name" value="Histidine kinase-like ATPase, C-terminal domain"/>
    <property type="match status" value="1"/>
</dbReference>
<dbReference type="FunFam" id="3.40.50.2300:FF:000138">
    <property type="entry name" value="Two-component system sensor histidine kinase/response regulator"/>
    <property type="match status" value="1"/>
</dbReference>
<evidence type="ECO:0000256" key="5">
    <source>
        <dbReference type="ARBA" id="ARBA00022741"/>
    </source>
</evidence>
<evidence type="ECO:0000256" key="2">
    <source>
        <dbReference type="ARBA" id="ARBA00012438"/>
    </source>
</evidence>
<dbReference type="Pfam" id="PF07494">
    <property type="entry name" value="Reg_prop"/>
    <property type="match status" value="6"/>
</dbReference>
<evidence type="ECO:0000256" key="8">
    <source>
        <dbReference type="ARBA" id="ARBA00023012"/>
    </source>
</evidence>
<dbReference type="GO" id="GO:0000155">
    <property type="term" value="F:phosphorelay sensor kinase activity"/>
    <property type="evidence" value="ECO:0007669"/>
    <property type="project" value="InterPro"/>
</dbReference>
<evidence type="ECO:0000256" key="7">
    <source>
        <dbReference type="ARBA" id="ARBA00022840"/>
    </source>
</evidence>
<evidence type="ECO:0000256" key="6">
    <source>
        <dbReference type="ARBA" id="ARBA00022777"/>
    </source>
</evidence>
<keyword evidence="17" id="KW-1185">Reference proteome</keyword>
<dbReference type="SMART" id="SM00387">
    <property type="entry name" value="HATPase_c"/>
    <property type="match status" value="1"/>
</dbReference>
<name>W7Y2N6_9BACT</name>
<dbReference type="Gene3D" id="2.60.40.10">
    <property type="entry name" value="Immunoglobulins"/>
    <property type="match status" value="1"/>
</dbReference>
<dbReference type="SUPFAM" id="SSF52172">
    <property type="entry name" value="CheY-like"/>
    <property type="match status" value="1"/>
</dbReference>
<sequence length="1388" mass="158919">MRSLTLLYIVLVSTITLGQNYSNLKFETYSTSEGLSSSTCTEIYQDKDGFLWFGTIDGLNKFDGYSFEIFKPSINEPNFISNNRILSITGDDEGNLWIGTWNGLNVFDRDRESFFRIPLGNEEDPGFRRTNVINDVYFDKQKNSLWAATNNGAYQIKLKADYLENLDGLSINYYNQSPYSSNSLDHSEVTKILKDHSNNIWIATNGESLNKYKEATNSFERVLINTNSNYWLKQLPKVFIQDAEGDFWIGNDLSKMIVWDKNSNVFSIREITKSSIPIFDIYVDSNNVFWITTDGHGIYLFDKHKGIIKHLAHDENSLFSLPNNQISSILEDKTGVYWLSTYNEGICKLVVSKSRFEHYYHRPGEKTSLSSERAQSVLQDNKNRIWIGTDGGGLNLFNRETKTFKHFLASGRSKGELSSNKITYLESGYDNNIWVCTWDGGLNLYNPKNNSFKHYVNNPKDRNSIGDNSIWCAKEDKQGGVWIGTQTAGLNLLDKESKRFIRFMNNPLDASSIASNFVFSLFIDSKNRLFVGTSVGLNVLFLEDVYGKGFKDVKFKLLGDKEIQGYRINFITEDKNGNIWVGTDLGLHKLNESLKHIRSYTHDNGLPNDLIVGIQEDKFGYLWITSKGGLTQFNPITEKFINYGVNDGVQGIEFQSKSITLTHEGHIIVGGIKGVNIFDPKDFIDRSDSVVPVLSQLRLFNKPIHVGDTLNNRVLLTKNLWEQDIIELKHYEGYLSFDFVALYFESPEHVQYAYRMKGLDEDFVVSGLNRTANYSNLTPGDYEFEVKASLDGDWENAAQTQIAIHVLPPPWKSWWAYSLYFLFLSFVAWISLRYYTKLVKEEKEHELDQMKLNFFINVAHEFRTPLTLILNPVDKILESLNLEEAKQSGKTIQQSSHRLLNLVNQILDFRRVDMGKAEINLMDGDIINFTSKVFGFFKDMASQKNVNYNFSSDEESYIMGFDPDKIEKILTNLLSNALKYTEAGGEVKLEIQKKIRRRKRKYFKRLKNAKQEVLEIKIVDTGIGFPKEHLKYVFNRFYKADNTKTGTGIGLNYTRSLVELLGGEISIESIYGEGSTFTVQLPVVKNADENEAKQILPDDFNFDQISLQSVVYELDSTKNYVVDISQDESVGESDTDRKPTVLLVEDNKLLQSQLKQELEKRYSVTQAFNGAEGLEKALKYFPDIIVSDIMMPEMDGFELCEKLKENFDTCHIPVVLLTARSLDEDKIAGFKTGADDYIPKPFNMQVLKARIQNLIESRIKLREKFDALGGLYVSKEVTTNSTDEAFLDKATKVVVDHIDQSDFNLDVLLQELSVSRSTFFRKITSITGHSPTQFIRSIRLKYAAELLLKKDVPIKEIAYMSGFNSTSYFSKTFREHYGMTPNEYVSKH</sequence>
<reference evidence="16 17" key="1">
    <citation type="journal article" date="2014" name="Genome Announc.">
        <title>Draft Genome Sequence of Cytophaga fermentans JCM 21142T, a Facultative Anaerobe Isolated from Marine Mud.</title>
        <authorList>
            <person name="Starns D."/>
            <person name="Oshima K."/>
            <person name="Suda W."/>
            <person name="Iino T."/>
            <person name="Yuki M."/>
            <person name="Inoue J."/>
            <person name="Kitamura K."/>
            <person name="Iida T."/>
            <person name="Darby A."/>
            <person name="Hattori M."/>
            <person name="Ohkuma M."/>
        </authorList>
    </citation>
    <scope>NUCLEOTIDE SEQUENCE [LARGE SCALE GENOMIC DNA]</scope>
    <source>
        <strain evidence="16 17">JCM 21142</strain>
    </source>
</reference>
<evidence type="ECO:0000313" key="17">
    <source>
        <dbReference type="Proteomes" id="UP000019402"/>
    </source>
</evidence>
<dbReference type="RefSeq" id="WP_027470991.1">
    <property type="nucleotide sequence ID" value="NZ_BAMD01000067.1"/>
</dbReference>
<dbReference type="InterPro" id="IPR009057">
    <property type="entry name" value="Homeodomain-like_sf"/>
</dbReference>
<dbReference type="PRINTS" id="PR00344">
    <property type="entry name" value="BCTRLSENSOR"/>
</dbReference>
<dbReference type="GO" id="GO:0005524">
    <property type="term" value="F:ATP binding"/>
    <property type="evidence" value="ECO:0007669"/>
    <property type="project" value="UniProtKB-KW"/>
</dbReference>
<evidence type="ECO:0000256" key="4">
    <source>
        <dbReference type="ARBA" id="ARBA00022679"/>
    </source>
</evidence>
<dbReference type="PROSITE" id="PS01124">
    <property type="entry name" value="HTH_ARAC_FAMILY_2"/>
    <property type="match status" value="1"/>
</dbReference>
<evidence type="ECO:0000256" key="11">
    <source>
        <dbReference type="ARBA" id="ARBA00023163"/>
    </source>
</evidence>
<dbReference type="Gene3D" id="3.40.50.2300">
    <property type="match status" value="1"/>
</dbReference>
<dbReference type="PANTHER" id="PTHR43547:SF2">
    <property type="entry name" value="HYBRID SIGNAL TRANSDUCTION HISTIDINE KINASE C"/>
    <property type="match status" value="1"/>
</dbReference>
<evidence type="ECO:0000256" key="1">
    <source>
        <dbReference type="ARBA" id="ARBA00000085"/>
    </source>
</evidence>
<dbReference type="SUPFAM" id="SSF55874">
    <property type="entry name" value="ATPase domain of HSP90 chaperone/DNA topoisomerase II/histidine kinase"/>
    <property type="match status" value="1"/>
</dbReference>
<dbReference type="CDD" id="cd00082">
    <property type="entry name" value="HisKA"/>
    <property type="match status" value="1"/>
</dbReference>
<dbReference type="Pfam" id="PF00072">
    <property type="entry name" value="Response_reg"/>
    <property type="match status" value="1"/>
</dbReference>
<dbReference type="InterPro" id="IPR018060">
    <property type="entry name" value="HTH_AraC"/>
</dbReference>
<keyword evidence="10" id="KW-0238">DNA-binding</keyword>
<dbReference type="SUPFAM" id="SSF63829">
    <property type="entry name" value="Calcium-dependent phosphotriesterase"/>
    <property type="match status" value="3"/>
</dbReference>
<proteinExistence type="predicted"/>
<dbReference type="STRING" id="869213.GCA_000517085_01090"/>
<dbReference type="Pfam" id="PF00512">
    <property type="entry name" value="HisKA"/>
    <property type="match status" value="1"/>
</dbReference>
<evidence type="ECO:0000256" key="12">
    <source>
        <dbReference type="PROSITE-ProRule" id="PRU00169"/>
    </source>
</evidence>
<evidence type="ECO:0000259" key="14">
    <source>
        <dbReference type="PROSITE" id="PS50109"/>
    </source>
</evidence>
<dbReference type="InterPro" id="IPR036097">
    <property type="entry name" value="HisK_dim/P_sf"/>
</dbReference>
<dbReference type="PROSITE" id="PS00041">
    <property type="entry name" value="HTH_ARAC_FAMILY_1"/>
    <property type="match status" value="1"/>
</dbReference>
<dbReference type="InterPro" id="IPR004358">
    <property type="entry name" value="Sig_transdc_His_kin-like_C"/>
</dbReference>
<dbReference type="InterPro" id="IPR018062">
    <property type="entry name" value="HTH_AraC-typ_CS"/>
</dbReference>
<evidence type="ECO:0000259" key="15">
    <source>
        <dbReference type="PROSITE" id="PS50110"/>
    </source>
</evidence>
<dbReference type="InterPro" id="IPR011110">
    <property type="entry name" value="Reg_prop"/>
</dbReference>
<dbReference type="SMART" id="SM00342">
    <property type="entry name" value="HTH_ARAC"/>
    <property type="match status" value="1"/>
</dbReference>
<dbReference type="eggNOG" id="COG5002">
    <property type="taxonomic scope" value="Bacteria"/>
</dbReference>
<keyword evidence="4" id="KW-0808">Transferase</keyword>
<dbReference type="Gene3D" id="2.130.10.10">
    <property type="entry name" value="YVTN repeat-like/Quinoprotein amine dehydrogenase"/>
    <property type="match status" value="2"/>
</dbReference>
<keyword evidence="8" id="KW-0902">Two-component regulatory system</keyword>
<dbReference type="Pfam" id="PF12833">
    <property type="entry name" value="HTH_18"/>
    <property type="match status" value="1"/>
</dbReference>
<feature type="domain" description="Response regulatory" evidence="15">
    <location>
        <begin position="1140"/>
        <end position="1255"/>
    </location>
</feature>
<feature type="modified residue" description="4-aspartylphosphate" evidence="12">
    <location>
        <position position="1188"/>
    </location>
</feature>
<feature type="domain" description="HTH araC/xylS-type" evidence="13">
    <location>
        <begin position="1288"/>
        <end position="1387"/>
    </location>
</feature>
<dbReference type="GO" id="GO:0043565">
    <property type="term" value="F:sequence-specific DNA binding"/>
    <property type="evidence" value="ECO:0007669"/>
    <property type="project" value="InterPro"/>
</dbReference>
<dbReference type="Pfam" id="PF07495">
    <property type="entry name" value="Y_Y_Y"/>
    <property type="match status" value="1"/>
</dbReference>
<dbReference type="PROSITE" id="PS50109">
    <property type="entry name" value="HIS_KIN"/>
    <property type="match status" value="1"/>
</dbReference>
<keyword evidence="6 16" id="KW-0418">Kinase</keyword>
<dbReference type="Gene3D" id="1.10.287.130">
    <property type="match status" value="1"/>
</dbReference>
<evidence type="ECO:0000256" key="10">
    <source>
        <dbReference type="ARBA" id="ARBA00023125"/>
    </source>
</evidence>
<keyword evidence="7" id="KW-0067">ATP-binding</keyword>
<organism evidence="16 17">
    <name type="scientific">Saccharicrinis fermentans DSM 9555 = JCM 21142</name>
    <dbReference type="NCBI Taxonomy" id="869213"/>
    <lineage>
        <taxon>Bacteria</taxon>
        <taxon>Pseudomonadati</taxon>
        <taxon>Bacteroidota</taxon>
        <taxon>Bacteroidia</taxon>
        <taxon>Marinilabiliales</taxon>
        <taxon>Marinilabiliaceae</taxon>
        <taxon>Saccharicrinis</taxon>
    </lineage>
</organism>
<dbReference type="FunFam" id="3.30.565.10:FF:000037">
    <property type="entry name" value="Hybrid sensor histidine kinase/response regulator"/>
    <property type="match status" value="1"/>
</dbReference>
<dbReference type="Gene3D" id="1.10.10.60">
    <property type="entry name" value="Homeodomain-like"/>
    <property type="match status" value="2"/>
</dbReference>
<protein>
    <recommendedName>
        <fullName evidence="2">histidine kinase</fullName>
        <ecNumber evidence="2">2.7.13.3</ecNumber>
    </recommendedName>
</protein>
<dbReference type="GO" id="GO:0003700">
    <property type="term" value="F:DNA-binding transcription factor activity"/>
    <property type="evidence" value="ECO:0007669"/>
    <property type="project" value="InterPro"/>
</dbReference>
<dbReference type="InterPro" id="IPR005467">
    <property type="entry name" value="His_kinase_dom"/>
</dbReference>
<dbReference type="InterPro" id="IPR003594">
    <property type="entry name" value="HATPase_dom"/>
</dbReference>
<evidence type="ECO:0000256" key="3">
    <source>
        <dbReference type="ARBA" id="ARBA00022553"/>
    </source>
</evidence>